<sequence length="252" mass="27396">MEAGTRRAWPEPRALPARRWRWRHLAGLAVAAALLVAVLPTLSLRLSADHLTATGEQRRVTLEDGSQVYLAPESAIRLAMGPRQRRVDLLRGEAFFEVRPEPDRPFLVVSGDTRTTVLGTAFNVRHGGQGTRVSVAHGRVNVENDGLRRTLTAGDRLTITADHAAGLDRVPPGDVAGWRRGQLVARDLPIGAVVEALRPYYSGTIIVTDGFARQRVTGLYGLREPAATLGKLAAAHGGTLHRLTPWVLVLND</sequence>
<dbReference type="GO" id="GO:0016989">
    <property type="term" value="F:sigma factor antagonist activity"/>
    <property type="evidence" value="ECO:0007669"/>
    <property type="project" value="TreeGrafter"/>
</dbReference>
<dbReference type="EMBL" id="JAJGNA010000023">
    <property type="protein sequence ID" value="MCC4309842.1"/>
    <property type="molecule type" value="Genomic_DNA"/>
</dbReference>
<evidence type="ECO:0000313" key="3">
    <source>
        <dbReference type="Proteomes" id="UP001108027"/>
    </source>
</evidence>
<evidence type="ECO:0000259" key="1">
    <source>
        <dbReference type="Pfam" id="PF04773"/>
    </source>
</evidence>
<dbReference type="InterPro" id="IPR012373">
    <property type="entry name" value="Ferrdict_sens_TM"/>
</dbReference>
<reference evidence="2" key="1">
    <citation type="submission" date="2021-10" db="EMBL/GenBank/DDBJ databases">
        <title>The diversity and Nitrogen Metabolism of Culturable Nitrate-Utilizing Bacteria Within the Oxygen Minimum Zone of the Changjiang (Yangtze River)Estuary.</title>
        <authorList>
            <person name="Zhang D."/>
            <person name="Zheng J."/>
            <person name="Liu S."/>
            <person name="He W."/>
        </authorList>
    </citation>
    <scope>NUCLEOTIDE SEQUENCE</scope>
    <source>
        <strain evidence="2">FXH-223</strain>
    </source>
</reference>
<comment type="caution">
    <text evidence="2">The sequence shown here is derived from an EMBL/GenBank/DDBJ whole genome shotgun (WGS) entry which is preliminary data.</text>
</comment>
<organism evidence="2 3">
    <name type="scientific">Alloalcanivorax marinus</name>
    <dbReference type="NCBI Taxonomy" id="1177169"/>
    <lineage>
        <taxon>Bacteria</taxon>
        <taxon>Pseudomonadati</taxon>
        <taxon>Pseudomonadota</taxon>
        <taxon>Gammaproteobacteria</taxon>
        <taxon>Oceanospirillales</taxon>
        <taxon>Alcanivoracaceae</taxon>
        <taxon>Alloalcanivorax</taxon>
    </lineage>
</organism>
<keyword evidence="3" id="KW-1185">Reference proteome</keyword>
<name>A0A9Q3YNJ3_9GAMM</name>
<protein>
    <submittedName>
        <fullName evidence="2">FecR domain-containing protein</fullName>
    </submittedName>
</protein>
<accession>A0A9Q3YNJ3</accession>
<evidence type="ECO:0000313" key="2">
    <source>
        <dbReference type="EMBL" id="MCC4309842.1"/>
    </source>
</evidence>
<dbReference type="Proteomes" id="UP001108027">
    <property type="component" value="Unassembled WGS sequence"/>
</dbReference>
<dbReference type="AlphaFoldDB" id="A0A9Q3YNJ3"/>
<feature type="domain" description="FecR protein" evidence="1">
    <location>
        <begin position="50"/>
        <end position="141"/>
    </location>
</feature>
<dbReference type="Pfam" id="PF04773">
    <property type="entry name" value="FecR"/>
    <property type="match status" value="1"/>
</dbReference>
<dbReference type="PANTHER" id="PTHR30273:SF2">
    <property type="entry name" value="PROTEIN FECR"/>
    <property type="match status" value="1"/>
</dbReference>
<dbReference type="PANTHER" id="PTHR30273">
    <property type="entry name" value="PERIPLASMIC SIGNAL SENSOR AND SIGMA FACTOR ACTIVATOR FECR-RELATED"/>
    <property type="match status" value="1"/>
</dbReference>
<gene>
    <name evidence="2" type="ORF">LL252_14810</name>
</gene>
<dbReference type="Gene3D" id="2.60.120.1440">
    <property type="match status" value="1"/>
</dbReference>
<proteinExistence type="predicted"/>
<dbReference type="InterPro" id="IPR006860">
    <property type="entry name" value="FecR"/>
</dbReference>